<reference evidence="3" key="2">
    <citation type="submission" date="2015-03" db="EMBL/GenBank/DDBJ databases">
        <title>Genome sequence of Paenibacillus beijingensis strain DSM 24997T.</title>
        <authorList>
            <person name="Kwak Y."/>
            <person name="Shin J.-H."/>
        </authorList>
    </citation>
    <scope>NUCLEOTIDE SEQUENCE [LARGE SCALE GENOMIC DNA]</scope>
    <source>
        <strain evidence="3">DSM 24997</strain>
    </source>
</reference>
<accession>A0A0D5NLL5</accession>
<protein>
    <recommendedName>
        <fullName evidence="4">ABC transporter substrate-binding protein</fullName>
    </recommendedName>
</protein>
<evidence type="ECO:0000313" key="3">
    <source>
        <dbReference type="Proteomes" id="UP000032633"/>
    </source>
</evidence>
<name>A0A0D5NLL5_9BACL</name>
<dbReference type="HOGENOM" id="CLU_031285_12_0_9"/>
<organism evidence="2 3">
    <name type="scientific">Paenibacillus beijingensis</name>
    <dbReference type="NCBI Taxonomy" id="1126833"/>
    <lineage>
        <taxon>Bacteria</taxon>
        <taxon>Bacillati</taxon>
        <taxon>Bacillota</taxon>
        <taxon>Bacilli</taxon>
        <taxon>Bacillales</taxon>
        <taxon>Paenibacillaceae</taxon>
        <taxon>Paenibacillus</taxon>
    </lineage>
</organism>
<dbReference type="AlphaFoldDB" id="A0A0D5NLL5"/>
<dbReference type="PANTHER" id="PTHR43649:SF14">
    <property type="entry name" value="BLR3389 PROTEIN"/>
    <property type="match status" value="1"/>
</dbReference>
<reference evidence="2 3" key="1">
    <citation type="journal article" date="2015" name="J. Biotechnol.">
        <title>Complete genome sequence of Paenibacillus beijingensis 7188(T) (=DSM 24997(T)), a novel rhizobacterium from jujube garden soil.</title>
        <authorList>
            <person name="Kwak Y."/>
            <person name="Shin J.H."/>
        </authorList>
    </citation>
    <scope>NUCLEOTIDE SEQUENCE [LARGE SCALE GENOMIC DNA]</scope>
    <source>
        <strain evidence="2 3">DSM 24997</strain>
    </source>
</reference>
<evidence type="ECO:0000313" key="2">
    <source>
        <dbReference type="EMBL" id="AJY75897.1"/>
    </source>
</evidence>
<dbReference type="Gene3D" id="3.40.190.10">
    <property type="entry name" value="Periplasmic binding protein-like II"/>
    <property type="match status" value="2"/>
</dbReference>
<dbReference type="InterPro" id="IPR006059">
    <property type="entry name" value="SBP"/>
</dbReference>
<dbReference type="SUPFAM" id="SSF53850">
    <property type="entry name" value="Periplasmic binding protein-like II"/>
    <property type="match status" value="1"/>
</dbReference>
<dbReference type="EMBL" id="CP011058">
    <property type="protein sequence ID" value="AJY75897.1"/>
    <property type="molecule type" value="Genomic_DNA"/>
</dbReference>
<dbReference type="PATRIC" id="fig|1126833.4.peg.3676"/>
<dbReference type="Pfam" id="PF01547">
    <property type="entry name" value="SBP_bac_1"/>
    <property type="match status" value="1"/>
</dbReference>
<feature type="signal peptide" evidence="1">
    <location>
        <begin position="1"/>
        <end position="19"/>
    </location>
</feature>
<dbReference type="STRING" id="1126833.VN24_16755"/>
<dbReference type="InterPro" id="IPR050490">
    <property type="entry name" value="Bact_solute-bd_prot1"/>
</dbReference>
<dbReference type="PROSITE" id="PS51257">
    <property type="entry name" value="PROKAR_LIPOPROTEIN"/>
    <property type="match status" value="1"/>
</dbReference>
<evidence type="ECO:0000256" key="1">
    <source>
        <dbReference type="SAM" id="SignalP"/>
    </source>
</evidence>
<dbReference type="KEGG" id="pbj:VN24_16755"/>
<dbReference type="Proteomes" id="UP000032633">
    <property type="component" value="Chromosome"/>
</dbReference>
<evidence type="ECO:0008006" key="4">
    <source>
        <dbReference type="Google" id="ProtNLM"/>
    </source>
</evidence>
<keyword evidence="1" id="KW-0732">Signal</keyword>
<proteinExistence type="predicted"/>
<dbReference type="PANTHER" id="PTHR43649">
    <property type="entry name" value="ARABINOSE-BINDING PROTEIN-RELATED"/>
    <property type="match status" value="1"/>
</dbReference>
<keyword evidence="3" id="KW-1185">Reference proteome</keyword>
<dbReference type="OrthoDB" id="9795467at2"/>
<dbReference type="RefSeq" id="WP_045671325.1">
    <property type="nucleotide sequence ID" value="NZ_CP011058.1"/>
</dbReference>
<feature type="chain" id="PRO_5038922779" description="ABC transporter substrate-binding protein" evidence="1">
    <location>
        <begin position="20"/>
        <end position="456"/>
    </location>
</feature>
<sequence length="456" mass="50150">MKVRLSLLAVAFMAFLLSACGNNEKLPDLSANDKADGGGGAGTDKQIKLVFWNNRFPSVDSSDKTKKKEDFYIYQAIQRFEDSHPGVTIDVQAFPDDISQVTKFRTASIAANGPDVATLWTGNYLLGLKNYLEPMNDYFSADELSRIQGWDAVAEGLDAKQGQIYGVPSSSDGSMLLFYSKKAMLKAGVDDPSLYMTNFDKFSELMDKLKTSGITPISLDKTTYVFHFLSYWLAQTLTPGGLADLVNKKGHNFSDPEVVDVLDKWGELGTKGYLAAGSSNADEGQATQLFYTGKAAMITGGPWNVEDFQKAMGDDLGYMRFPDISEKAPITNGGLGGAGSGWVVTEYSAHKKEAVEFIKFMMSKEEKEEQLKGQLAFIVNVTDVDLSKFTDNPIMLYMQERASSPNNIFWPDNVFPSELSAEISSLASLAITGKMSPEDFAKKLDEKRDELLKNAQ</sequence>
<gene>
    <name evidence="2" type="ORF">VN24_16755</name>
</gene>